<sequence>MAYFREKNGNYYAVFYDPSRQPERKWKTLRTSDKENARQKLADLERKYALDVFDPWQEDVPHEGLTVQEAVDRFLSKRCKKKGLREKTIDNYRYTLEAFADSTPVQFNIRYVNEGHIREYIGRDDLSQTSRDTYYRQLKTFFRWCNGENIVQDNPIANVDQPGAPDLSAEFLTPSQLSHLIETIREDAEANSPQVGDGEVLWIIDVIKFAVYTGLRRGELCDLRWGAIDLESGFLTVQKTKDFDTKTGNEEQIPIISPAEEILRRRQSEREENDPSERVFKGVNGNPLNADYLTERFRHYRRLADLPEGVSFHNLRHTCASLLIMEGTPAHTVKEMLRHSRIEVTMGYSHLAPEKFKNQIEDGIGGLDLDE</sequence>
<dbReference type="Proteomes" id="UP001155040">
    <property type="component" value="Unassembled WGS sequence"/>
</dbReference>
<dbReference type="GO" id="GO:0006310">
    <property type="term" value="P:DNA recombination"/>
    <property type="evidence" value="ECO:0007669"/>
    <property type="project" value="UniProtKB-KW"/>
</dbReference>
<name>A0A9X2ZZ35_9BACT</name>
<keyword evidence="3 5" id="KW-0238">DNA-binding</keyword>
<dbReference type="Pfam" id="PF00589">
    <property type="entry name" value="Phage_integrase"/>
    <property type="match status" value="1"/>
</dbReference>
<dbReference type="PROSITE" id="PS51898">
    <property type="entry name" value="TYR_RECOMBINASE"/>
    <property type="match status" value="1"/>
</dbReference>
<dbReference type="GO" id="GO:0015074">
    <property type="term" value="P:DNA integration"/>
    <property type="evidence" value="ECO:0007669"/>
    <property type="project" value="UniProtKB-KW"/>
</dbReference>
<dbReference type="RefSeq" id="WP_259090915.1">
    <property type="nucleotide sequence ID" value="NZ_JANTZY010000004.1"/>
</dbReference>
<proteinExistence type="inferred from homology"/>
<feature type="domain" description="Core-binding (CB)" evidence="7">
    <location>
        <begin position="65"/>
        <end position="146"/>
    </location>
</feature>
<comment type="similarity">
    <text evidence="1">Belongs to the 'phage' integrase family.</text>
</comment>
<gene>
    <name evidence="8" type="ORF">GGQ01_002074</name>
</gene>
<dbReference type="EMBL" id="JANUBF010000012">
    <property type="protein sequence ID" value="MCS4037002.1"/>
    <property type="molecule type" value="Genomic_DNA"/>
</dbReference>
<dbReference type="Gene3D" id="1.10.443.10">
    <property type="entry name" value="Intergrase catalytic core"/>
    <property type="match status" value="1"/>
</dbReference>
<accession>A0A9X2ZZ35</accession>
<evidence type="ECO:0000313" key="9">
    <source>
        <dbReference type="Proteomes" id="UP001155040"/>
    </source>
</evidence>
<dbReference type="InterPro" id="IPR002104">
    <property type="entry name" value="Integrase_catalytic"/>
</dbReference>
<dbReference type="CDD" id="cd00796">
    <property type="entry name" value="INT_Rci_Hp1_C"/>
    <property type="match status" value="1"/>
</dbReference>
<dbReference type="PANTHER" id="PTHR30349:SF41">
    <property type="entry name" value="INTEGRASE_RECOMBINASE PROTEIN MJ0367-RELATED"/>
    <property type="match status" value="1"/>
</dbReference>
<evidence type="ECO:0000256" key="4">
    <source>
        <dbReference type="ARBA" id="ARBA00023172"/>
    </source>
</evidence>
<reference evidence="8" key="1">
    <citation type="submission" date="2022-08" db="EMBL/GenBank/DDBJ databases">
        <title>Genomic Encyclopedia of Type Strains, Phase V (KMG-V): Genome sequencing to study the core and pangenomes of soil and plant-associated prokaryotes.</title>
        <authorList>
            <person name="Whitman W."/>
        </authorList>
    </citation>
    <scope>NUCLEOTIDE SEQUENCE</scope>
    <source>
        <strain evidence="8">SP3012</strain>
    </source>
</reference>
<feature type="domain" description="Tyr recombinase" evidence="6">
    <location>
        <begin position="167"/>
        <end position="361"/>
    </location>
</feature>
<evidence type="ECO:0000256" key="1">
    <source>
        <dbReference type="ARBA" id="ARBA00008857"/>
    </source>
</evidence>
<keyword evidence="2" id="KW-0229">DNA integration</keyword>
<dbReference type="InterPro" id="IPR050090">
    <property type="entry name" value="Tyrosine_recombinase_XerCD"/>
</dbReference>
<dbReference type="PANTHER" id="PTHR30349">
    <property type="entry name" value="PHAGE INTEGRASE-RELATED"/>
    <property type="match status" value="1"/>
</dbReference>
<dbReference type="InterPro" id="IPR010998">
    <property type="entry name" value="Integrase_recombinase_N"/>
</dbReference>
<dbReference type="InterPro" id="IPR011010">
    <property type="entry name" value="DNA_brk_join_enz"/>
</dbReference>
<evidence type="ECO:0000259" key="6">
    <source>
        <dbReference type="PROSITE" id="PS51898"/>
    </source>
</evidence>
<evidence type="ECO:0000259" key="7">
    <source>
        <dbReference type="PROSITE" id="PS51900"/>
    </source>
</evidence>
<dbReference type="InterPro" id="IPR044068">
    <property type="entry name" value="CB"/>
</dbReference>
<dbReference type="Gene3D" id="1.10.150.130">
    <property type="match status" value="1"/>
</dbReference>
<dbReference type="GO" id="GO:0003677">
    <property type="term" value="F:DNA binding"/>
    <property type="evidence" value="ECO:0007669"/>
    <property type="project" value="UniProtKB-UniRule"/>
</dbReference>
<protein>
    <submittedName>
        <fullName evidence="8">Integrase</fullName>
    </submittedName>
</protein>
<organism evidence="8 9">
    <name type="scientific">Salinibacter ruber</name>
    <dbReference type="NCBI Taxonomy" id="146919"/>
    <lineage>
        <taxon>Bacteria</taxon>
        <taxon>Pseudomonadati</taxon>
        <taxon>Rhodothermota</taxon>
        <taxon>Rhodothermia</taxon>
        <taxon>Rhodothermales</taxon>
        <taxon>Salinibacteraceae</taxon>
        <taxon>Salinibacter</taxon>
    </lineage>
</organism>
<dbReference type="AlphaFoldDB" id="A0A9X2ZZ35"/>
<evidence type="ECO:0000256" key="2">
    <source>
        <dbReference type="ARBA" id="ARBA00022908"/>
    </source>
</evidence>
<comment type="caution">
    <text evidence="8">The sequence shown here is derived from an EMBL/GenBank/DDBJ whole genome shotgun (WGS) entry which is preliminary data.</text>
</comment>
<dbReference type="InterPro" id="IPR013762">
    <property type="entry name" value="Integrase-like_cat_sf"/>
</dbReference>
<keyword evidence="4" id="KW-0233">DNA recombination</keyword>
<evidence type="ECO:0000256" key="3">
    <source>
        <dbReference type="ARBA" id="ARBA00023125"/>
    </source>
</evidence>
<dbReference type="PROSITE" id="PS51900">
    <property type="entry name" value="CB"/>
    <property type="match status" value="1"/>
</dbReference>
<dbReference type="SUPFAM" id="SSF56349">
    <property type="entry name" value="DNA breaking-rejoining enzymes"/>
    <property type="match status" value="1"/>
</dbReference>
<evidence type="ECO:0000313" key="8">
    <source>
        <dbReference type="EMBL" id="MCS4037002.1"/>
    </source>
</evidence>
<evidence type="ECO:0000256" key="5">
    <source>
        <dbReference type="PROSITE-ProRule" id="PRU01248"/>
    </source>
</evidence>